<dbReference type="EMBL" id="SWLE01000017">
    <property type="protein sequence ID" value="TNM89419.1"/>
    <property type="molecule type" value="Genomic_DNA"/>
</dbReference>
<dbReference type="Gene3D" id="2.60.40.10">
    <property type="entry name" value="Immunoglobulins"/>
    <property type="match status" value="4"/>
</dbReference>
<dbReference type="Pfam" id="PF00041">
    <property type="entry name" value="fn3"/>
    <property type="match status" value="1"/>
</dbReference>
<evidence type="ECO:0000313" key="13">
    <source>
        <dbReference type="EMBL" id="TNM89419.1"/>
    </source>
</evidence>
<dbReference type="PANTHER" id="PTHR48423">
    <property type="entry name" value="INTERLEUKIN-27 RECEPTOR SUBUNIT ALPHA"/>
    <property type="match status" value="1"/>
</dbReference>
<keyword evidence="3 10" id="KW-0812">Transmembrane</keyword>
<gene>
    <name evidence="13" type="ORF">fugu_003653</name>
</gene>
<evidence type="ECO:0000256" key="7">
    <source>
        <dbReference type="ARBA" id="ARBA00023136"/>
    </source>
</evidence>
<organism evidence="13 14">
    <name type="scientific">Takifugu bimaculatus</name>
    <dbReference type="NCBI Taxonomy" id="433685"/>
    <lineage>
        <taxon>Eukaryota</taxon>
        <taxon>Metazoa</taxon>
        <taxon>Chordata</taxon>
        <taxon>Craniata</taxon>
        <taxon>Vertebrata</taxon>
        <taxon>Euteleostomi</taxon>
        <taxon>Actinopterygii</taxon>
        <taxon>Neopterygii</taxon>
        <taxon>Teleostei</taxon>
        <taxon>Neoteleostei</taxon>
        <taxon>Acanthomorphata</taxon>
        <taxon>Eupercaria</taxon>
        <taxon>Tetraodontiformes</taxon>
        <taxon>Tetradontoidea</taxon>
        <taxon>Tetraodontidae</taxon>
        <taxon>Takifugu</taxon>
    </lineage>
</organism>
<name>A0A4Z2BC05_9TELE</name>
<keyword evidence="9" id="KW-0325">Glycoprotein</keyword>
<dbReference type="SUPFAM" id="SSF49265">
    <property type="entry name" value="Fibronectin type III"/>
    <property type="match status" value="3"/>
</dbReference>
<evidence type="ECO:0000256" key="6">
    <source>
        <dbReference type="ARBA" id="ARBA00022989"/>
    </source>
</evidence>
<evidence type="ECO:0000256" key="8">
    <source>
        <dbReference type="ARBA" id="ARBA00023170"/>
    </source>
</evidence>
<keyword evidence="7 10" id="KW-0472">Membrane</keyword>
<dbReference type="PANTHER" id="PTHR48423:SF1">
    <property type="entry name" value="INTERLEUKIN-27 RECEPTOR SUBUNIT ALPHA"/>
    <property type="match status" value="1"/>
</dbReference>
<dbReference type="InterPro" id="IPR013783">
    <property type="entry name" value="Ig-like_fold"/>
</dbReference>
<accession>A0A4Z2BC05</accession>
<dbReference type="PROSITE" id="PS50853">
    <property type="entry name" value="FN3"/>
    <property type="match status" value="2"/>
</dbReference>
<evidence type="ECO:0000256" key="9">
    <source>
        <dbReference type="ARBA" id="ARBA00023180"/>
    </source>
</evidence>
<feature type="domain" description="Fibronectin type-III" evidence="12">
    <location>
        <begin position="596"/>
        <end position="697"/>
    </location>
</feature>
<evidence type="ECO:0000313" key="14">
    <source>
        <dbReference type="Proteomes" id="UP000516260"/>
    </source>
</evidence>
<dbReference type="Pfam" id="PF25552">
    <property type="entry name" value="LIFR_D4"/>
    <property type="match status" value="1"/>
</dbReference>
<reference evidence="13 14" key="1">
    <citation type="submission" date="2019-04" db="EMBL/GenBank/DDBJ databases">
        <title>The sequence and de novo assembly of Takifugu bimaculatus genome using PacBio and Hi-C technologies.</title>
        <authorList>
            <person name="Xu P."/>
            <person name="Liu B."/>
            <person name="Zhou Z."/>
        </authorList>
    </citation>
    <scope>NUCLEOTIDE SEQUENCE [LARGE SCALE GENOMIC DNA]</scope>
    <source>
        <strain evidence="13">TB-2018</strain>
        <tissue evidence="13">Muscle</tissue>
    </source>
</reference>
<comment type="caution">
    <text evidence="13">The sequence shown here is derived from an EMBL/GenBank/DDBJ whole genome shotgun (WGS) entry which is preliminary data.</text>
</comment>
<evidence type="ECO:0000256" key="10">
    <source>
        <dbReference type="SAM" id="Phobius"/>
    </source>
</evidence>
<keyword evidence="8" id="KW-0675">Receptor</keyword>
<keyword evidence="6 10" id="KW-1133">Transmembrane helix</keyword>
<feature type="domain" description="Fibronectin type-III" evidence="12">
    <location>
        <begin position="501"/>
        <end position="594"/>
    </location>
</feature>
<keyword evidence="4 11" id="KW-0732">Signal</keyword>
<dbReference type="InterPro" id="IPR003961">
    <property type="entry name" value="FN3_dom"/>
</dbReference>
<dbReference type="CDD" id="cd00063">
    <property type="entry name" value="FN3"/>
    <property type="match status" value="1"/>
</dbReference>
<evidence type="ECO:0000256" key="5">
    <source>
        <dbReference type="ARBA" id="ARBA00022737"/>
    </source>
</evidence>
<dbReference type="SMART" id="SM00060">
    <property type="entry name" value="FN3"/>
    <property type="match status" value="3"/>
</dbReference>
<comment type="subcellular location">
    <subcellularLocation>
        <location evidence="1">Membrane</location>
        <topology evidence="1">Single-pass type I membrane protein</topology>
    </subcellularLocation>
</comment>
<evidence type="ECO:0000256" key="2">
    <source>
        <dbReference type="ARBA" id="ARBA00008921"/>
    </source>
</evidence>
<feature type="chain" id="PRO_5021381934" description="Fibronectin type-III domain-containing protein" evidence="11">
    <location>
        <begin position="19"/>
        <end position="859"/>
    </location>
</feature>
<proteinExistence type="inferred from homology"/>
<dbReference type="InterPro" id="IPR036116">
    <property type="entry name" value="FN3_sf"/>
</dbReference>
<evidence type="ECO:0000256" key="1">
    <source>
        <dbReference type="ARBA" id="ARBA00004479"/>
    </source>
</evidence>
<dbReference type="InterPro" id="IPR040817">
    <property type="entry name" value="LIFR_D2"/>
</dbReference>
<dbReference type="AlphaFoldDB" id="A0A4Z2BC05"/>
<feature type="transmembrane region" description="Helical" evidence="10">
    <location>
        <begin position="730"/>
        <end position="748"/>
    </location>
</feature>
<evidence type="ECO:0000259" key="12">
    <source>
        <dbReference type="PROSITE" id="PS50853"/>
    </source>
</evidence>
<keyword evidence="14" id="KW-1185">Reference proteome</keyword>
<dbReference type="Pfam" id="PF17971">
    <property type="entry name" value="LIFR_D2"/>
    <property type="match status" value="1"/>
</dbReference>
<keyword evidence="5" id="KW-0677">Repeat</keyword>
<comment type="similarity">
    <text evidence="2">Belongs to the type I cytokine receptor family. Type 2 subfamily.</text>
</comment>
<evidence type="ECO:0000256" key="11">
    <source>
        <dbReference type="SAM" id="SignalP"/>
    </source>
</evidence>
<dbReference type="GO" id="GO:0005886">
    <property type="term" value="C:plasma membrane"/>
    <property type="evidence" value="ECO:0007669"/>
    <property type="project" value="UniProtKB-ARBA"/>
</dbReference>
<evidence type="ECO:0000256" key="3">
    <source>
        <dbReference type="ARBA" id="ARBA00022692"/>
    </source>
</evidence>
<evidence type="ECO:0000256" key="4">
    <source>
        <dbReference type="ARBA" id="ARBA00022729"/>
    </source>
</evidence>
<dbReference type="Proteomes" id="UP000516260">
    <property type="component" value="Chromosome 4"/>
</dbReference>
<sequence length="859" mass="95164">MSLRNLLASYLLFWPVLCLVPVGQLPKPRITRLDATGAKRALLVSWLVNHSSVMGDTYELQISRANNHTIVYDRNISVLNLGRHSWTWTSDLPLECADHSVRIRRLYNRSVPSPWSNWETNSGAEPTDKTMMFPVQLILREGDSPVFCCVPPRGARIADMTLNGKIHPLLDAGAAVTAISVKNLTIPTTLIKSIKLGCIKENGQNWEVWKFISFPSQKPRNLSCVTTDLTTVTCSWASGRKRDPRDRNKQTNTLHIQNSGLSPVACQQSSCTFQALPRLEEYNISVVVKDQLGEETANYCFNIRDRVVPVAKWCKVVLGVTTTNLSLIIQGNLTLDTLLCQVTTDPGSSSELSCDRFSRICEVKLKHLSPGSQYAVRGRCSITGRLWGPWTKSESFKTYPLVTLDVWRRIKQLSDPHSRQITLLWVPHVSSSAPDSPIRGYWVEWSQDGKHWSRWRTDKETRAEFSIGPGRCDITAAAVLHRGSNISAHITIPPDGGGESPPALKRLHGTASAAFHLSWEKQETATCGYTVEWCSREPRGPCALQWVKVPAGSNTLSLPAENFKSGCRFTFNIYGCSANGHELLEIQTGYTKELQSVAAPSLVNFTSESSSVTLEWRYDEDDRDHPAFITGYLVTVQEAQQDTLADLLSVSVSDPRRKAITIDGLQHNREYVFSLSALTRQGPGQATSISIRTKPDCELHDRHGRSRGRGVGAGGLNSLLLSSLTDSAHLVQILAPILLLLVCAALLWPQRKVVKTALVSIFVYPAGMDIRAPDVDSFPQEMAKKLQSRVVEECKESYIEILSTGPRPDDAAETDALTSLAFRASPSEASLTHIPIQVDYRPQLPFRPVTAASSGYVSQ</sequence>
<protein>
    <recommendedName>
        <fullName evidence="12">Fibronectin type-III domain-containing protein</fullName>
    </recommendedName>
</protein>
<feature type="signal peptide" evidence="11">
    <location>
        <begin position="1"/>
        <end position="18"/>
    </location>
</feature>
<dbReference type="InterPro" id="IPR052672">
    <property type="entry name" value="Type1_Cytokine_Rcpt_Type2"/>
</dbReference>